<evidence type="ECO:0000313" key="2">
    <source>
        <dbReference type="Proteomes" id="UP000005238"/>
    </source>
</evidence>
<reference evidence="1" key="2">
    <citation type="submission" date="2015-06" db="UniProtKB">
        <authorList>
            <consortium name="EnsemblProtists"/>
        </authorList>
    </citation>
    <scope>IDENTIFICATION</scope>
    <source>
        <strain evidence="1">Pr102</strain>
    </source>
</reference>
<dbReference type="OMA" id="RESAMHV"/>
<dbReference type="EMBL" id="DS566020">
    <property type="status" value="NOT_ANNOTATED_CDS"/>
    <property type="molecule type" value="Genomic_DNA"/>
</dbReference>
<protein>
    <submittedName>
        <fullName evidence="1">Uncharacterized protein</fullName>
    </submittedName>
</protein>
<name>H3GLM2_PHYRM</name>
<proteinExistence type="predicted"/>
<organism evidence="1 2">
    <name type="scientific">Phytophthora ramorum</name>
    <name type="common">Sudden oak death agent</name>
    <dbReference type="NCBI Taxonomy" id="164328"/>
    <lineage>
        <taxon>Eukaryota</taxon>
        <taxon>Sar</taxon>
        <taxon>Stramenopiles</taxon>
        <taxon>Oomycota</taxon>
        <taxon>Peronosporomycetes</taxon>
        <taxon>Peronosporales</taxon>
        <taxon>Peronosporaceae</taxon>
        <taxon>Phytophthora</taxon>
    </lineage>
</organism>
<sequence>MSGDPFFTALERLVADGDYGDTGYDLPRIRTKLQYDKERYVSGPFSWEKVISTDAPALLFRDACSDVAGVRGHAQMPLDPAHLLEGMEAGSIFAMVRNGVTKANEAGVFCPPDQCAVELATYYTKLGFPRNQACVWKSEYWLQVGNRESATHVDHGRVVSFIPPGVLIQRPGHVVCLNNLVFHSVLLTNQPETPDEDRWGGIFEDVIVCATDRIESFRNATKVASGSKKSSRKAWEPLLSAYSIMEEGGYDPDNYEQVLNKFLPELKLDDKSEKARVGAAAKADKKRKKNQKMEKVRAAKRETLFRYQKEETPKIISHTMTKYRLRFVFSHGEQQLHENGDHTATS</sequence>
<dbReference type="EnsemblProtists" id="Phyra77297">
    <property type="protein sequence ID" value="Phyra77297"/>
    <property type="gene ID" value="Phyra77297"/>
</dbReference>
<dbReference type="InParanoid" id="H3GLM2"/>
<accession>H3GLM2</accession>
<reference evidence="2" key="1">
    <citation type="journal article" date="2006" name="Science">
        <title>Phytophthora genome sequences uncover evolutionary origins and mechanisms of pathogenesis.</title>
        <authorList>
            <person name="Tyler B.M."/>
            <person name="Tripathy S."/>
            <person name="Zhang X."/>
            <person name="Dehal P."/>
            <person name="Jiang R.H."/>
            <person name="Aerts A."/>
            <person name="Arredondo F.D."/>
            <person name="Baxter L."/>
            <person name="Bensasson D."/>
            <person name="Beynon J.L."/>
            <person name="Chapman J."/>
            <person name="Damasceno C.M."/>
            <person name="Dorrance A.E."/>
            <person name="Dou D."/>
            <person name="Dickerman A.W."/>
            <person name="Dubchak I.L."/>
            <person name="Garbelotto M."/>
            <person name="Gijzen M."/>
            <person name="Gordon S.G."/>
            <person name="Govers F."/>
            <person name="Grunwald N.J."/>
            <person name="Huang W."/>
            <person name="Ivors K.L."/>
            <person name="Jones R.W."/>
            <person name="Kamoun S."/>
            <person name="Krampis K."/>
            <person name="Lamour K.H."/>
            <person name="Lee M.K."/>
            <person name="McDonald W.H."/>
            <person name="Medina M."/>
            <person name="Meijer H.J."/>
            <person name="Nordberg E.K."/>
            <person name="Maclean D.J."/>
            <person name="Ospina-Giraldo M.D."/>
            <person name="Morris P.F."/>
            <person name="Phuntumart V."/>
            <person name="Putnam N.H."/>
            <person name="Rash S."/>
            <person name="Rose J.K."/>
            <person name="Sakihama Y."/>
            <person name="Salamov A.A."/>
            <person name="Savidor A."/>
            <person name="Scheuring C.F."/>
            <person name="Smith B.M."/>
            <person name="Sobral B.W."/>
            <person name="Terry A."/>
            <person name="Torto-Alalibo T.A."/>
            <person name="Win J."/>
            <person name="Xu Z."/>
            <person name="Zhang H."/>
            <person name="Grigoriev I.V."/>
            <person name="Rokhsar D.S."/>
            <person name="Boore J.L."/>
        </authorList>
    </citation>
    <scope>NUCLEOTIDE SEQUENCE [LARGE SCALE GENOMIC DNA]</scope>
    <source>
        <strain evidence="2">Pr102</strain>
    </source>
</reference>
<dbReference type="HOGENOM" id="CLU_802863_0_0_1"/>
<dbReference type="Proteomes" id="UP000005238">
    <property type="component" value="Unassembled WGS sequence"/>
</dbReference>
<evidence type="ECO:0000313" key="1">
    <source>
        <dbReference type="EnsemblProtists" id="Phyra77297"/>
    </source>
</evidence>
<keyword evidence="2" id="KW-1185">Reference proteome</keyword>
<dbReference type="AlphaFoldDB" id="H3GLM2"/>